<dbReference type="PROSITE" id="PS50850">
    <property type="entry name" value="MFS"/>
    <property type="match status" value="1"/>
</dbReference>
<comment type="caution">
    <text evidence="6">The sequence shown here is derived from an EMBL/GenBank/DDBJ whole genome shotgun (WGS) entry which is preliminary data.</text>
</comment>
<feature type="transmembrane region" description="Helical" evidence="4">
    <location>
        <begin position="140"/>
        <end position="160"/>
    </location>
</feature>
<feature type="transmembrane region" description="Helical" evidence="4">
    <location>
        <begin position="75"/>
        <end position="103"/>
    </location>
</feature>
<dbReference type="InterPro" id="IPR036259">
    <property type="entry name" value="MFS_trans_sf"/>
</dbReference>
<dbReference type="InterPro" id="IPR011701">
    <property type="entry name" value="MFS"/>
</dbReference>
<dbReference type="SUPFAM" id="SSF103473">
    <property type="entry name" value="MFS general substrate transporter"/>
    <property type="match status" value="1"/>
</dbReference>
<gene>
    <name evidence="6" type="ORF">UV20_C0003G0066</name>
</gene>
<proteinExistence type="predicted"/>
<protein>
    <submittedName>
        <fullName evidence="6">Transporter, major facilitator family</fullName>
    </submittedName>
</protein>
<feature type="transmembrane region" description="Helical" evidence="4">
    <location>
        <begin position="237"/>
        <end position="258"/>
    </location>
</feature>
<evidence type="ECO:0000256" key="2">
    <source>
        <dbReference type="ARBA" id="ARBA00022989"/>
    </source>
</evidence>
<keyword evidence="1 4" id="KW-0812">Transmembrane</keyword>
<evidence type="ECO:0000256" key="3">
    <source>
        <dbReference type="ARBA" id="ARBA00023136"/>
    </source>
</evidence>
<dbReference type="AlphaFoldDB" id="A0A0G1A881"/>
<feature type="transmembrane region" description="Helical" evidence="4">
    <location>
        <begin position="332"/>
        <end position="355"/>
    </location>
</feature>
<evidence type="ECO:0000313" key="6">
    <source>
        <dbReference type="EMBL" id="KKS57124.1"/>
    </source>
</evidence>
<organism evidence="6 7">
    <name type="scientific">Candidatus Magasanikbacteria bacterium GW2011_GWA2_42_32</name>
    <dbReference type="NCBI Taxonomy" id="1619039"/>
    <lineage>
        <taxon>Bacteria</taxon>
        <taxon>Candidatus Magasanikiibacteriota</taxon>
    </lineage>
</organism>
<keyword evidence="2 4" id="KW-1133">Transmembrane helix</keyword>
<dbReference type="PANTHER" id="PTHR23518">
    <property type="entry name" value="C-METHYLTRANSFERASE"/>
    <property type="match status" value="1"/>
</dbReference>
<dbReference type="PANTHER" id="PTHR23518:SF2">
    <property type="entry name" value="MAJOR FACILITATOR SUPERFAMILY TRANSPORTER"/>
    <property type="match status" value="1"/>
</dbReference>
<reference evidence="6 7" key="1">
    <citation type="journal article" date="2015" name="Nature">
        <title>rRNA introns, odd ribosomes, and small enigmatic genomes across a large radiation of phyla.</title>
        <authorList>
            <person name="Brown C.T."/>
            <person name="Hug L.A."/>
            <person name="Thomas B.C."/>
            <person name="Sharon I."/>
            <person name="Castelle C.J."/>
            <person name="Singh A."/>
            <person name="Wilkins M.J."/>
            <person name="Williams K.H."/>
            <person name="Banfield J.F."/>
        </authorList>
    </citation>
    <scope>NUCLEOTIDE SEQUENCE [LARGE SCALE GENOMIC DNA]</scope>
</reference>
<dbReference type="Pfam" id="PF07690">
    <property type="entry name" value="MFS_1"/>
    <property type="match status" value="2"/>
</dbReference>
<evidence type="ECO:0000313" key="7">
    <source>
        <dbReference type="Proteomes" id="UP000034837"/>
    </source>
</evidence>
<dbReference type="Proteomes" id="UP000034837">
    <property type="component" value="Unassembled WGS sequence"/>
</dbReference>
<feature type="domain" description="Major facilitator superfamily (MFS) profile" evidence="5">
    <location>
        <begin position="9"/>
        <end position="386"/>
    </location>
</feature>
<keyword evidence="3 4" id="KW-0472">Membrane</keyword>
<feature type="transmembrane region" description="Helical" evidence="4">
    <location>
        <begin position="208"/>
        <end position="225"/>
    </location>
</feature>
<feature type="transmembrane region" description="Helical" evidence="4">
    <location>
        <begin position="33"/>
        <end position="55"/>
    </location>
</feature>
<evidence type="ECO:0000259" key="5">
    <source>
        <dbReference type="PROSITE" id="PS50850"/>
    </source>
</evidence>
<dbReference type="Gene3D" id="1.20.1250.20">
    <property type="entry name" value="MFS general substrate transporter like domains"/>
    <property type="match status" value="2"/>
</dbReference>
<name>A0A0G1A881_9BACT</name>
<dbReference type="CDD" id="cd17370">
    <property type="entry name" value="MFS_MJ1317_like"/>
    <property type="match status" value="1"/>
</dbReference>
<evidence type="ECO:0000256" key="4">
    <source>
        <dbReference type="SAM" id="Phobius"/>
    </source>
</evidence>
<dbReference type="GO" id="GO:0022857">
    <property type="term" value="F:transmembrane transporter activity"/>
    <property type="evidence" value="ECO:0007669"/>
    <property type="project" value="InterPro"/>
</dbReference>
<dbReference type="EMBL" id="LCDO01000003">
    <property type="protein sequence ID" value="KKS57124.1"/>
    <property type="molecule type" value="Genomic_DNA"/>
</dbReference>
<sequence length="395" mass="42634">MSKPKISRNVLIVAFVALFSGLGQDLITPVLPAYLLTLGIGHAGVGVIDGLLQGFTSLFRFVSGILSDRFRNRKFFIFLGYTFSSVARPILALTNSFAGIAILRSVDGVGKGMKDSPRDALVADSAAVEYRGRAFGFHRLVDTAGSVLGPLLAAAILFALTPSLHSYRLIFALAVIPGLIALSLIFFGIKEPENKMATVVKTNQSFPWQFWVFVLGMTLAMLTKINDSLFLIRAQDLGITARWIPVLFAGFTLIYAVLSYPVGILSDRFGKMPFIMLGWLVLSLVELGFIFDSTIGVALILFAFYGLFYALTEGSARAIIADLVTVEARGSAYAIFNTFVGLAVIAGGFFLGKIWDNASPAYAFAFSSAGSLVGFLILLFLLWEGMRKKAAGIAP</sequence>
<feature type="transmembrane region" description="Helical" evidence="4">
    <location>
        <begin position="361"/>
        <end position="383"/>
    </location>
</feature>
<accession>A0A0G1A881</accession>
<evidence type="ECO:0000256" key="1">
    <source>
        <dbReference type="ARBA" id="ARBA00022692"/>
    </source>
</evidence>
<feature type="transmembrane region" description="Helical" evidence="4">
    <location>
        <begin position="167"/>
        <end position="188"/>
    </location>
</feature>
<dbReference type="InterPro" id="IPR020846">
    <property type="entry name" value="MFS_dom"/>
</dbReference>
<feature type="transmembrane region" description="Helical" evidence="4">
    <location>
        <begin position="278"/>
        <end position="311"/>
    </location>
</feature>